<reference evidence="2" key="1">
    <citation type="journal article" date="2014" name="Int. J. Syst. Evol. Microbiol.">
        <title>Complete genome sequence of Corynebacterium casei LMG S-19264T (=DSM 44701T), isolated from a smear-ripened cheese.</title>
        <authorList>
            <consortium name="US DOE Joint Genome Institute (JGI-PGF)"/>
            <person name="Walter F."/>
            <person name="Albersmeier A."/>
            <person name="Kalinowski J."/>
            <person name="Ruckert C."/>
        </authorList>
    </citation>
    <scope>NUCLEOTIDE SEQUENCE</scope>
    <source>
        <strain evidence="2">CGMCC 1.6293</strain>
    </source>
</reference>
<feature type="transmembrane region" description="Helical" evidence="1">
    <location>
        <begin position="70"/>
        <end position="90"/>
    </location>
</feature>
<dbReference type="PANTHER" id="PTHR34821">
    <property type="entry name" value="INNER MEMBRANE PROTEIN YDCZ"/>
    <property type="match status" value="1"/>
</dbReference>
<evidence type="ECO:0000313" key="2">
    <source>
        <dbReference type="EMBL" id="GGM01869.1"/>
    </source>
</evidence>
<feature type="transmembrane region" description="Helical" evidence="1">
    <location>
        <begin position="128"/>
        <end position="146"/>
    </location>
</feature>
<dbReference type="RefSeq" id="WP_028287673.1">
    <property type="nucleotide sequence ID" value="NZ_BMLF01000002.1"/>
</dbReference>
<keyword evidence="3" id="KW-1185">Reference proteome</keyword>
<dbReference type="InterPro" id="IPR006750">
    <property type="entry name" value="YdcZ"/>
</dbReference>
<evidence type="ECO:0000256" key="1">
    <source>
        <dbReference type="SAM" id="Phobius"/>
    </source>
</evidence>
<sequence>MGPGPFFALAVLAGALVAAQGPIYARMAQALGGPVQAALTAFVSAACVLVVLASLGGVLPRAAELRALPLWVWAGGVLGIMVVAISTLAVPRLGAAGYLVALVAGQMLAGALYDRAGAFGLPQRTPSALNLAGLALVVAGALLATWRRG</sequence>
<organism evidence="2 3">
    <name type="scientific">Pseudooceanicola nanhaiensis</name>
    <dbReference type="NCBI Taxonomy" id="375761"/>
    <lineage>
        <taxon>Bacteria</taxon>
        <taxon>Pseudomonadati</taxon>
        <taxon>Pseudomonadota</taxon>
        <taxon>Alphaproteobacteria</taxon>
        <taxon>Rhodobacterales</taxon>
        <taxon>Paracoccaceae</taxon>
        <taxon>Pseudooceanicola</taxon>
    </lineage>
</organism>
<evidence type="ECO:0008006" key="4">
    <source>
        <dbReference type="Google" id="ProtNLM"/>
    </source>
</evidence>
<accession>A0A917WF82</accession>
<keyword evidence="1" id="KW-0812">Transmembrane</keyword>
<dbReference type="PANTHER" id="PTHR34821:SF2">
    <property type="entry name" value="INNER MEMBRANE PROTEIN YDCZ"/>
    <property type="match status" value="1"/>
</dbReference>
<dbReference type="Proteomes" id="UP000649829">
    <property type="component" value="Unassembled WGS sequence"/>
</dbReference>
<keyword evidence="1" id="KW-1133">Transmembrane helix</keyword>
<evidence type="ECO:0000313" key="3">
    <source>
        <dbReference type="Proteomes" id="UP000649829"/>
    </source>
</evidence>
<protein>
    <recommendedName>
        <fullName evidence="4">EamA-like transporter family protein</fullName>
    </recommendedName>
</protein>
<feature type="transmembrane region" description="Helical" evidence="1">
    <location>
        <begin position="35"/>
        <end position="58"/>
    </location>
</feature>
<gene>
    <name evidence="2" type="ORF">GCM10011534_24590</name>
</gene>
<keyword evidence="1" id="KW-0472">Membrane</keyword>
<dbReference type="EMBL" id="BMLF01000002">
    <property type="protein sequence ID" value="GGM01869.1"/>
    <property type="molecule type" value="Genomic_DNA"/>
</dbReference>
<proteinExistence type="predicted"/>
<reference evidence="2" key="2">
    <citation type="submission" date="2020-09" db="EMBL/GenBank/DDBJ databases">
        <authorList>
            <person name="Sun Q."/>
            <person name="Zhou Y."/>
        </authorList>
    </citation>
    <scope>NUCLEOTIDE SEQUENCE</scope>
    <source>
        <strain evidence="2">CGMCC 1.6293</strain>
    </source>
</reference>
<feature type="transmembrane region" description="Helical" evidence="1">
    <location>
        <begin position="96"/>
        <end position="116"/>
    </location>
</feature>
<dbReference type="AlphaFoldDB" id="A0A917WF82"/>
<dbReference type="GO" id="GO:0005886">
    <property type="term" value="C:plasma membrane"/>
    <property type="evidence" value="ECO:0007669"/>
    <property type="project" value="TreeGrafter"/>
</dbReference>
<dbReference type="Pfam" id="PF04657">
    <property type="entry name" value="DMT_YdcZ"/>
    <property type="match status" value="1"/>
</dbReference>
<name>A0A917WF82_9RHOB</name>
<comment type="caution">
    <text evidence="2">The sequence shown here is derived from an EMBL/GenBank/DDBJ whole genome shotgun (WGS) entry which is preliminary data.</text>
</comment>